<dbReference type="KEGG" id="fmr:Fuma_03409"/>
<reference evidence="4 5" key="1">
    <citation type="journal article" date="2016" name="Front. Microbiol.">
        <title>Fuerstia marisgermanicae gen. nov., sp. nov., an Unusual Member of the Phylum Planctomycetes from the German Wadden Sea.</title>
        <authorList>
            <person name="Kohn T."/>
            <person name="Heuer A."/>
            <person name="Jogler M."/>
            <person name="Vollmers J."/>
            <person name="Boedeker C."/>
            <person name="Bunk B."/>
            <person name="Rast P."/>
            <person name="Borchert D."/>
            <person name="Glockner I."/>
            <person name="Freese H.M."/>
            <person name="Klenk H.P."/>
            <person name="Overmann J."/>
            <person name="Kaster A.K."/>
            <person name="Rohde M."/>
            <person name="Wiegand S."/>
            <person name="Jogler C."/>
        </authorList>
    </citation>
    <scope>NUCLEOTIDE SEQUENCE [LARGE SCALE GENOMIC DNA]</scope>
    <source>
        <strain evidence="4 5">NH11</strain>
    </source>
</reference>
<dbReference type="Gene3D" id="1.25.40.20">
    <property type="entry name" value="Ankyrin repeat-containing domain"/>
    <property type="match status" value="1"/>
</dbReference>
<feature type="repeat" description="ANK" evidence="3">
    <location>
        <begin position="41"/>
        <end position="73"/>
    </location>
</feature>
<dbReference type="SUPFAM" id="SSF48403">
    <property type="entry name" value="Ankyrin repeat"/>
    <property type="match status" value="1"/>
</dbReference>
<dbReference type="STRING" id="1891926.Fuma_03409"/>
<dbReference type="EMBL" id="CP017641">
    <property type="protein sequence ID" value="APZ93791.1"/>
    <property type="molecule type" value="Genomic_DNA"/>
</dbReference>
<proteinExistence type="predicted"/>
<dbReference type="InterPro" id="IPR002110">
    <property type="entry name" value="Ankyrin_rpt"/>
</dbReference>
<protein>
    <submittedName>
        <fullName evidence="4">Ankyrin-like protein</fullName>
    </submittedName>
</protein>
<gene>
    <name evidence="4" type="ORF">Fuma_03409</name>
</gene>
<dbReference type="OrthoDB" id="2826662at2"/>
<evidence type="ECO:0000256" key="2">
    <source>
        <dbReference type="ARBA" id="ARBA00023043"/>
    </source>
</evidence>
<dbReference type="Proteomes" id="UP000187735">
    <property type="component" value="Chromosome"/>
</dbReference>
<dbReference type="SMART" id="SM00248">
    <property type="entry name" value="ANK"/>
    <property type="match status" value="4"/>
</dbReference>
<evidence type="ECO:0000313" key="5">
    <source>
        <dbReference type="Proteomes" id="UP000187735"/>
    </source>
</evidence>
<evidence type="ECO:0000313" key="4">
    <source>
        <dbReference type="EMBL" id="APZ93791.1"/>
    </source>
</evidence>
<dbReference type="Pfam" id="PF12796">
    <property type="entry name" value="Ank_2"/>
    <property type="match status" value="1"/>
</dbReference>
<dbReference type="PROSITE" id="PS50088">
    <property type="entry name" value="ANK_REPEAT"/>
    <property type="match status" value="1"/>
</dbReference>
<accession>A0A1P8WIA0</accession>
<evidence type="ECO:0000256" key="1">
    <source>
        <dbReference type="ARBA" id="ARBA00022737"/>
    </source>
</evidence>
<dbReference type="RefSeq" id="WP_077025199.1">
    <property type="nucleotide sequence ID" value="NZ_CP017641.1"/>
</dbReference>
<evidence type="ECO:0000256" key="3">
    <source>
        <dbReference type="PROSITE-ProRule" id="PRU00023"/>
    </source>
</evidence>
<sequence length="184" mass="19495">MQNVDQLITLIRDKSNKEALCMLEGAPELAKAHSQKGGQLHGASPLHWAAHRNAAEVCERLIQLGADANDSASDWWLTPLSWGADAASVDAVELLLKHGADVNQDAIVGTSALHAVAMGGATQGKERAEAYAQTAEILIAHGADVNKPTNRKRTPLDEAIENENDRVAAVLRKHGGQVSEVSGS</sequence>
<dbReference type="PANTHER" id="PTHR24171">
    <property type="entry name" value="ANKYRIN REPEAT DOMAIN-CONTAINING PROTEIN 39-RELATED"/>
    <property type="match status" value="1"/>
</dbReference>
<dbReference type="PANTHER" id="PTHR24171:SF9">
    <property type="entry name" value="ANKYRIN REPEAT DOMAIN-CONTAINING PROTEIN 39"/>
    <property type="match status" value="1"/>
</dbReference>
<keyword evidence="5" id="KW-1185">Reference proteome</keyword>
<keyword evidence="2 3" id="KW-0040">ANK repeat</keyword>
<organism evidence="4 5">
    <name type="scientific">Fuerstiella marisgermanici</name>
    <dbReference type="NCBI Taxonomy" id="1891926"/>
    <lineage>
        <taxon>Bacteria</taxon>
        <taxon>Pseudomonadati</taxon>
        <taxon>Planctomycetota</taxon>
        <taxon>Planctomycetia</taxon>
        <taxon>Planctomycetales</taxon>
        <taxon>Planctomycetaceae</taxon>
        <taxon>Fuerstiella</taxon>
    </lineage>
</organism>
<name>A0A1P8WIA0_9PLAN</name>
<dbReference type="PRINTS" id="PR01415">
    <property type="entry name" value="ANKYRIN"/>
</dbReference>
<keyword evidence="1" id="KW-0677">Repeat</keyword>
<dbReference type="InterPro" id="IPR036770">
    <property type="entry name" value="Ankyrin_rpt-contain_sf"/>
</dbReference>
<dbReference type="AlphaFoldDB" id="A0A1P8WIA0"/>
<dbReference type="PROSITE" id="PS50297">
    <property type="entry name" value="ANK_REP_REGION"/>
    <property type="match status" value="1"/>
</dbReference>